<dbReference type="EMBL" id="LAZR01051418">
    <property type="protein sequence ID" value="KKK85197.1"/>
    <property type="molecule type" value="Genomic_DNA"/>
</dbReference>
<protein>
    <submittedName>
        <fullName evidence="1">Uncharacterized protein</fullName>
    </submittedName>
</protein>
<name>A0A0F8YUS1_9ZZZZ</name>
<gene>
    <name evidence="1" type="ORF">LCGC14_2775690</name>
</gene>
<evidence type="ECO:0000313" key="1">
    <source>
        <dbReference type="EMBL" id="KKK85197.1"/>
    </source>
</evidence>
<sequence length="63" mass="6999">LTIQTRIHTTDSILKKLDNIVSHTTDSLLTNIRGKRVIVDLCVDENSTEELCVDAESEVDLCA</sequence>
<accession>A0A0F8YUS1</accession>
<proteinExistence type="predicted"/>
<organism evidence="1">
    <name type="scientific">marine sediment metagenome</name>
    <dbReference type="NCBI Taxonomy" id="412755"/>
    <lineage>
        <taxon>unclassified sequences</taxon>
        <taxon>metagenomes</taxon>
        <taxon>ecological metagenomes</taxon>
    </lineage>
</organism>
<comment type="caution">
    <text evidence="1">The sequence shown here is derived from an EMBL/GenBank/DDBJ whole genome shotgun (WGS) entry which is preliminary data.</text>
</comment>
<feature type="non-terminal residue" evidence="1">
    <location>
        <position position="1"/>
    </location>
</feature>
<dbReference type="AlphaFoldDB" id="A0A0F8YUS1"/>
<reference evidence="1" key="1">
    <citation type="journal article" date="2015" name="Nature">
        <title>Complex archaea that bridge the gap between prokaryotes and eukaryotes.</title>
        <authorList>
            <person name="Spang A."/>
            <person name="Saw J.H."/>
            <person name="Jorgensen S.L."/>
            <person name="Zaremba-Niedzwiedzka K."/>
            <person name="Martijn J."/>
            <person name="Lind A.E."/>
            <person name="van Eijk R."/>
            <person name="Schleper C."/>
            <person name="Guy L."/>
            <person name="Ettema T.J."/>
        </authorList>
    </citation>
    <scope>NUCLEOTIDE SEQUENCE</scope>
</reference>